<dbReference type="InterPro" id="IPR024389">
    <property type="entry name" value="Gp48_T4-like"/>
</dbReference>
<dbReference type="AlphaFoldDB" id="A0A2N7IE82"/>
<dbReference type="RefSeq" id="WP_102578764.1">
    <property type="nucleotide sequence ID" value="NZ_MCYL01000024.1"/>
</dbReference>
<sequence>MATVKADTDTLTSESTPLELTITKGIQAYQYPLTVEGETDRHSSYLVFYAVEALGTSDLMTQSIDKRSVGALSGEFKENETTLAVIQMYVPNMNESISHSYETTGTGIVDDFMMNYSKNKQPGESLSIESALSAGMDTAMDRINVGFEKLTQEYNQKSSGRVLGSRSAQLYKTSQPRQQTFNFQLRPRNVSELKHVGNILRTFMVYSSASRTTRNTLIDSKNQSYSALETPPLWFIEERFNQRKGESVNAVNRYTPKFAMGPAAITNIRMNKTPDQLYETFDQTAGDPIAIDLEITLTELRPNYSDYYEKLAKGLGKPEHASHGGNAFFKSFRS</sequence>
<comment type="caution">
    <text evidence="1">The sequence shown here is derived from an EMBL/GenBank/DDBJ whole genome shotgun (WGS) entry which is preliminary data.</text>
</comment>
<gene>
    <name evidence="1" type="ORF">BCT74_08230</name>
</gene>
<evidence type="ECO:0000313" key="1">
    <source>
        <dbReference type="EMBL" id="PML55306.1"/>
    </source>
</evidence>
<reference evidence="2" key="1">
    <citation type="submission" date="2016-07" db="EMBL/GenBank/DDBJ databases">
        <title>Nontailed viruses are major unrecognized killers of bacteria in the ocean.</title>
        <authorList>
            <person name="Kauffman K."/>
            <person name="Hussain F."/>
            <person name="Yang J."/>
            <person name="Arevalo P."/>
            <person name="Brown J."/>
            <person name="Cutler M."/>
            <person name="Kelly L."/>
            <person name="Polz M.F."/>
        </authorList>
    </citation>
    <scope>NUCLEOTIDE SEQUENCE [LARGE SCALE GENOMIC DNA]</scope>
    <source>
        <strain evidence="2">10N.261.51.B8</strain>
    </source>
</reference>
<name>A0A2N7IE82_9VIBR</name>
<accession>A0A2N7IE82</accession>
<dbReference type="Proteomes" id="UP000235746">
    <property type="component" value="Unassembled WGS sequence"/>
</dbReference>
<protein>
    <submittedName>
        <fullName evidence="1">Uncharacterized protein</fullName>
    </submittedName>
</protein>
<proteinExistence type="predicted"/>
<dbReference type="EMBL" id="MCYL01000024">
    <property type="protein sequence ID" value="PML55306.1"/>
    <property type="molecule type" value="Genomic_DNA"/>
</dbReference>
<organism evidence="1 2">
    <name type="scientific">Vibrio lentus</name>
    <dbReference type="NCBI Taxonomy" id="136468"/>
    <lineage>
        <taxon>Bacteria</taxon>
        <taxon>Pseudomonadati</taxon>
        <taxon>Pseudomonadota</taxon>
        <taxon>Gammaproteobacteria</taxon>
        <taxon>Vibrionales</taxon>
        <taxon>Vibrionaceae</taxon>
        <taxon>Vibrio</taxon>
    </lineage>
</organism>
<evidence type="ECO:0000313" key="2">
    <source>
        <dbReference type="Proteomes" id="UP000235746"/>
    </source>
</evidence>
<dbReference type="Pfam" id="PF11091">
    <property type="entry name" value="T4_tail_cap"/>
    <property type="match status" value="2"/>
</dbReference>